<proteinExistence type="predicted"/>
<dbReference type="AlphaFoldDB" id="A0A7Y0AJM4"/>
<protein>
    <submittedName>
        <fullName evidence="1">Uncharacterized protein</fullName>
    </submittedName>
</protein>
<evidence type="ECO:0000313" key="2">
    <source>
        <dbReference type="Proteomes" id="UP000544054"/>
    </source>
</evidence>
<dbReference type="Proteomes" id="UP000544054">
    <property type="component" value="Unassembled WGS sequence"/>
</dbReference>
<organism evidence="1 2">
    <name type="scientific">Chryseobacterium antibioticum</name>
    <dbReference type="NCBI Taxonomy" id="2728847"/>
    <lineage>
        <taxon>Bacteria</taxon>
        <taxon>Pseudomonadati</taxon>
        <taxon>Bacteroidota</taxon>
        <taxon>Flavobacteriia</taxon>
        <taxon>Flavobacteriales</taxon>
        <taxon>Weeksellaceae</taxon>
        <taxon>Chryseobacterium group</taxon>
        <taxon>Chryseobacterium</taxon>
    </lineage>
</organism>
<comment type="caution">
    <text evidence="1">The sequence shown here is derived from an EMBL/GenBank/DDBJ whole genome shotgun (WGS) entry which is preliminary data.</text>
</comment>
<name>A0A7Y0AJM4_9FLAO</name>
<accession>A0A7Y0AJM4</accession>
<keyword evidence="2" id="KW-1185">Reference proteome</keyword>
<dbReference type="EMBL" id="JABBGI010000002">
    <property type="protein sequence ID" value="NML68560.1"/>
    <property type="molecule type" value="Genomic_DNA"/>
</dbReference>
<evidence type="ECO:0000313" key="1">
    <source>
        <dbReference type="EMBL" id="NML68560.1"/>
    </source>
</evidence>
<sequence length="48" mass="5572">MALIIMLLFGSSTVENWEVMGIQMIYALLFYILINRLEDNGYSLDPKM</sequence>
<dbReference type="RefSeq" id="WP_169233142.1">
    <property type="nucleotide sequence ID" value="NZ_JABBGI010000002.1"/>
</dbReference>
<gene>
    <name evidence="1" type="ORF">HHL23_01930</name>
</gene>
<reference evidence="1 2" key="1">
    <citation type="submission" date="2020-04" db="EMBL/GenBank/DDBJ databases">
        <title>Chryseobacterium sp. RP-3-3 sp. nov., isolated from Jeju soil.</title>
        <authorList>
            <person name="Dahal R.H."/>
        </authorList>
    </citation>
    <scope>NUCLEOTIDE SEQUENCE [LARGE SCALE GENOMIC DNA]</scope>
    <source>
        <strain evidence="1 2">RP-3-3</strain>
    </source>
</reference>